<dbReference type="AlphaFoldDB" id="A0A2N0QSS1"/>
<reference evidence="1 2" key="1">
    <citation type="submission" date="2017-10" db="EMBL/GenBank/DDBJ databases">
        <title>Extensive intraspecific genome diversity in a model arbuscular mycorrhizal fungus.</title>
        <authorList>
            <person name="Chen E.C.H."/>
            <person name="Morin E."/>
            <person name="Baudet D."/>
            <person name="Noel J."/>
            <person name="Ndikumana S."/>
            <person name="Charron P."/>
            <person name="St-Onge C."/>
            <person name="Giorgi J."/>
            <person name="Grigoriev I.V."/>
            <person name="Roux C."/>
            <person name="Martin F.M."/>
            <person name="Corradi N."/>
        </authorList>
    </citation>
    <scope>NUCLEOTIDE SEQUENCE [LARGE SCALE GENOMIC DNA]</scope>
    <source>
        <strain evidence="1 2">A1</strain>
    </source>
</reference>
<dbReference type="VEuPathDB" id="FungiDB:RhiirFUN_016204"/>
<gene>
    <name evidence="1" type="ORF">RhiirA1_477938</name>
</gene>
<dbReference type="Proteomes" id="UP000232688">
    <property type="component" value="Unassembled WGS sequence"/>
</dbReference>
<sequence>MIENKWKDFHVMDIYIKIVIDNSIQTANIVMQHDLLHVQPEKYNVSNEVKNSIRQQIHLTQAIQEQYKKDNNQFVSVQILLEPAQFNKLLLNITSEIQYLGFITSFFDQLKNNKEVVVDATYKTNTLEFELYAAIGQIDGCGYPIAYLFLNNAKKSDGIRTAILTEFFQSLKQNGLINLKFFLTHKDWAQISTVRQV</sequence>
<dbReference type="VEuPathDB" id="FungiDB:RhiirA1_477938"/>
<protein>
    <recommendedName>
        <fullName evidence="3">MULE transposase domain-containing protein</fullName>
    </recommendedName>
</protein>
<evidence type="ECO:0000313" key="2">
    <source>
        <dbReference type="Proteomes" id="UP000232688"/>
    </source>
</evidence>
<accession>A0A2N0QSS1</accession>
<evidence type="ECO:0000313" key="1">
    <source>
        <dbReference type="EMBL" id="PKC54117.1"/>
    </source>
</evidence>
<name>A0A2N0QSS1_9GLOM</name>
<comment type="caution">
    <text evidence="1">The sequence shown here is derived from an EMBL/GenBank/DDBJ whole genome shotgun (WGS) entry which is preliminary data.</text>
</comment>
<organism evidence="1 2">
    <name type="scientific">Rhizophagus irregularis</name>
    <dbReference type="NCBI Taxonomy" id="588596"/>
    <lineage>
        <taxon>Eukaryota</taxon>
        <taxon>Fungi</taxon>
        <taxon>Fungi incertae sedis</taxon>
        <taxon>Mucoromycota</taxon>
        <taxon>Glomeromycotina</taxon>
        <taxon>Glomeromycetes</taxon>
        <taxon>Glomerales</taxon>
        <taxon>Glomeraceae</taxon>
        <taxon>Rhizophagus</taxon>
    </lineage>
</organism>
<reference evidence="1 2" key="2">
    <citation type="submission" date="2017-10" db="EMBL/GenBank/DDBJ databases">
        <title>Genome analyses suggest a sexual origin of heterokaryosis in a supposedly ancient asexual fungus.</title>
        <authorList>
            <person name="Corradi N."/>
            <person name="Sedzielewska K."/>
            <person name="Noel J."/>
            <person name="Charron P."/>
            <person name="Farinelli L."/>
            <person name="Marton T."/>
            <person name="Kruger M."/>
            <person name="Pelin A."/>
            <person name="Brachmann A."/>
            <person name="Corradi N."/>
        </authorList>
    </citation>
    <scope>NUCLEOTIDE SEQUENCE [LARGE SCALE GENOMIC DNA]</scope>
    <source>
        <strain evidence="1 2">A1</strain>
    </source>
</reference>
<evidence type="ECO:0008006" key="3">
    <source>
        <dbReference type="Google" id="ProtNLM"/>
    </source>
</evidence>
<dbReference type="EMBL" id="LLXH01003524">
    <property type="protein sequence ID" value="PKC54117.1"/>
    <property type="molecule type" value="Genomic_DNA"/>
</dbReference>
<proteinExistence type="predicted"/>